<protein>
    <recommendedName>
        <fullName evidence="7">Hydrophobin</fullName>
    </recommendedName>
</protein>
<dbReference type="Proteomes" id="UP000807342">
    <property type="component" value="Unassembled WGS sequence"/>
</dbReference>
<keyword evidence="4 7" id="KW-0964">Secreted</keyword>
<dbReference type="CDD" id="cd23507">
    <property type="entry name" value="hydrophobin_I"/>
    <property type="match status" value="1"/>
</dbReference>
<accession>A0A9P6C9P4</accession>
<dbReference type="PROSITE" id="PS00956">
    <property type="entry name" value="HYDROPHOBIN"/>
    <property type="match status" value="1"/>
</dbReference>
<dbReference type="GO" id="GO:0009277">
    <property type="term" value="C:fungal-type cell wall"/>
    <property type="evidence" value="ECO:0007669"/>
    <property type="project" value="InterPro"/>
</dbReference>
<feature type="chain" id="PRO_5040536946" description="Hydrophobin" evidence="7">
    <location>
        <begin position="20"/>
        <end position="144"/>
    </location>
</feature>
<dbReference type="OrthoDB" id="4225815at2759"/>
<evidence type="ECO:0000313" key="9">
    <source>
        <dbReference type="EMBL" id="KAF9453384.1"/>
    </source>
</evidence>
<keyword evidence="10" id="KW-1185">Reference proteome</keyword>
<comment type="similarity">
    <text evidence="2 7">Belongs to the fungal hydrophobin family.</text>
</comment>
<evidence type="ECO:0000256" key="7">
    <source>
        <dbReference type="RuleBase" id="RU365009"/>
    </source>
</evidence>
<evidence type="ECO:0000256" key="8">
    <source>
        <dbReference type="SAM" id="MobiDB-lite"/>
    </source>
</evidence>
<feature type="signal peptide" evidence="7">
    <location>
        <begin position="1"/>
        <end position="19"/>
    </location>
</feature>
<gene>
    <name evidence="9" type="ORF">P691DRAFT_658668</name>
</gene>
<keyword evidence="3 7" id="KW-0134">Cell wall</keyword>
<dbReference type="InterPro" id="IPR019778">
    <property type="entry name" value="Class_I_Hydrophobin_CS"/>
</dbReference>
<dbReference type="EMBL" id="MU151062">
    <property type="protein sequence ID" value="KAF9453384.1"/>
    <property type="molecule type" value="Genomic_DNA"/>
</dbReference>
<feature type="compositionally biased region" description="Polar residues" evidence="8">
    <location>
        <begin position="46"/>
        <end position="58"/>
    </location>
</feature>
<comment type="caution">
    <text evidence="9">The sequence shown here is derived from an EMBL/GenBank/DDBJ whole genome shotgun (WGS) entry which is preliminary data.</text>
</comment>
<dbReference type="Pfam" id="PF01185">
    <property type="entry name" value="Hydrophobin"/>
    <property type="match status" value="1"/>
</dbReference>
<evidence type="ECO:0000256" key="1">
    <source>
        <dbReference type="ARBA" id="ARBA00004191"/>
    </source>
</evidence>
<dbReference type="AlphaFoldDB" id="A0A9P6C9P4"/>
<evidence type="ECO:0000256" key="5">
    <source>
        <dbReference type="ARBA" id="ARBA00022729"/>
    </source>
</evidence>
<dbReference type="GO" id="GO:0005199">
    <property type="term" value="F:structural constituent of cell wall"/>
    <property type="evidence" value="ECO:0007669"/>
    <property type="project" value="InterPro"/>
</dbReference>
<proteinExistence type="inferred from homology"/>
<evidence type="ECO:0000313" key="10">
    <source>
        <dbReference type="Proteomes" id="UP000807342"/>
    </source>
</evidence>
<keyword evidence="6 7" id="KW-1015">Disulfide bond</keyword>
<evidence type="ECO:0000256" key="3">
    <source>
        <dbReference type="ARBA" id="ARBA00022512"/>
    </source>
</evidence>
<comment type="subcellular location">
    <subcellularLocation>
        <location evidence="1 7">Secreted</location>
        <location evidence="1 7">Cell wall</location>
    </subcellularLocation>
</comment>
<reference evidence="9" key="1">
    <citation type="submission" date="2020-11" db="EMBL/GenBank/DDBJ databases">
        <authorList>
            <consortium name="DOE Joint Genome Institute"/>
            <person name="Ahrendt S."/>
            <person name="Riley R."/>
            <person name="Andreopoulos W."/>
            <person name="Labutti K."/>
            <person name="Pangilinan J."/>
            <person name="Ruiz-Duenas F.J."/>
            <person name="Barrasa J.M."/>
            <person name="Sanchez-Garcia M."/>
            <person name="Camarero S."/>
            <person name="Miyauchi S."/>
            <person name="Serrano A."/>
            <person name="Linde D."/>
            <person name="Babiker R."/>
            <person name="Drula E."/>
            <person name="Ayuso-Fernandez I."/>
            <person name="Pacheco R."/>
            <person name="Padilla G."/>
            <person name="Ferreira P."/>
            <person name="Barriuso J."/>
            <person name="Kellner H."/>
            <person name="Castanera R."/>
            <person name="Alfaro M."/>
            <person name="Ramirez L."/>
            <person name="Pisabarro A.G."/>
            <person name="Kuo A."/>
            <person name="Tritt A."/>
            <person name="Lipzen A."/>
            <person name="He G."/>
            <person name="Yan M."/>
            <person name="Ng V."/>
            <person name="Cullen D."/>
            <person name="Martin F."/>
            <person name="Rosso M.-N."/>
            <person name="Henrissat B."/>
            <person name="Hibbett D."/>
            <person name="Martinez A.T."/>
            <person name="Grigoriev I.V."/>
        </authorList>
    </citation>
    <scope>NUCLEOTIDE SEQUENCE</scope>
    <source>
        <strain evidence="9">MF-IS2</strain>
    </source>
</reference>
<organism evidence="9 10">
    <name type="scientific">Macrolepiota fuliginosa MF-IS2</name>
    <dbReference type="NCBI Taxonomy" id="1400762"/>
    <lineage>
        <taxon>Eukaryota</taxon>
        <taxon>Fungi</taxon>
        <taxon>Dikarya</taxon>
        <taxon>Basidiomycota</taxon>
        <taxon>Agaricomycotina</taxon>
        <taxon>Agaricomycetes</taxon>
        <taxon>Agaricomycetidae</taxon>
        <taxon>Agaricales</taxon>
        <taxon>Agaricineae</taxon>
        <taxon>Agaricaceae</taxon>
        <taxon>Macrolepiota</taxon>
    </lineage>
</organism>
<keyword evidence="5 7" id="KW-0732">Signal</keyword>
<evidence type="ECO:0000256" key="6">
    <source>
        <dbReference type="ARBA" id="ARBA00023157"/>
    </source>
</evidence>
<evidence type="ECO:0000256" key="2">
    <source>
        <dbReference type="ARBA" id="ARBA00010446"/>
    </source>
</evidence>
<feature type="region of interest" description="Disordered" evidence="8">
    <location>
        <begin position="24"/>
        <end position="58"/>
    </location>
</feature>
<sequence>MKFTTVLSLLTFAAVSVSASGHRDTNAARMARGLPPMPPVRRSKTFSETGKPSGQPSAGNCNVEKIQCCNSVTHASDSSAATLASLLGLVLSPETAVGITCSPLSAVGIGGNSCNAQPVCCENNNFNGLIAVGCSPSTFHFLIH</sequence>
<dbReference type="SMART" id="SM00075">
    <property type="entry name" value="HYDRO"/>
    <property type="match status" value="1"/>
</dbReference>
<name>A0A9P6C9P4_9AGAR</name>
<dbReference type="InterPro" id="IPR001338">
    <property type="entry name" value="Class_I_Hydrophobin"/>
</dbReference>
<evidence type="ECO:0000256" key="4">
    <source>
        <dbReference type="ARBA" id="ARBA00022525"/>
    </source>
</evidence>